<dbReference type="InterPro" id="IPR014710">
    <property type="entry name" value="RmlC-like_jellyroll"/>
</dbReference>
<dbReference type="InterPro" id="IPR036390">
    <property type="entry name" value="WH_DNA-bd_sf"/>
</dbReference>
<organism evidence="2 3">
    <name type="scientific">Brevundimonas diminuta 3F5N</name>
    <dbReference type="NCBI Taxonomy" id="1255603"/>
    <lineage>
        <taxon>Bacteria</taxon>
        <taxon>Pseudomonadati</taxon>
        <taxon>Pseudomonadota</taxon>
        <taxon>Alphaproteobacteria</taxon>
        <taxon>Caulobacterales</taxon>
        <taxon>Caulobacteraceae</taxon>
        <taxon>Brevundimonas</taxon>
    </lineage>
</organism>
<keyword evidence="2" id="KW-0418">Kinase</keyword>
<dbReference type="GO" id="GO:0006355">
    <property type="term" value="P:regulation of DNA-templated transcription"/>
    <property type="evidence" value="ECO:0007669"/>
    <property type="project" value="InterPro"/>
</dbReference>
<dbReference type="OrthoDB" id="7584044at2"/>
<evidence type="ECO:0000313" key="2">
    <source>
        <dbReference type="EMBL" id="SJM67053.1"/>
    </source>
</evidence>
<keyword evidence="2" id="KW-0808">Transferase</keyword>
<name>A0A1R4GG30_BREDI</name>
<reference evidence="2 3" key="1">
    <citation type="submission" date="2017-02" db="EMBL/GenBank/DDBJ databases">
        <authorList>
            <person name="Peterson S.W."/>
        </authorList>
    </citation>
    <scope>NUCLEOTIDE SEQUENCE [LARGE SCALE GENOMIC DNA]</scope>
    <source>
        <strain evidence="2 3">3F5N</strain>
    </source>
</reference>
<evidence type="ECO:0000313" key="3">
    <source>
        <dbReference type="Proteomes" id="UP000195766"/>
    </source>
</evidence>
<dbReference type="PROSITE" id="PS51063">
    <property type="entry name" value="HTH_CRP_2"/>
    <property type="match status" value="1"/>
</dbReference>
<evidence type="ECO:0000259" key="1">
    <source>
        <dbReference type="PROSITE" id="PS51063"/>
    </source>
</evidence>
<protein>
    <submittedName>
        <fullName evidence="2">cAMP-binding proteins-catabolite gene activator and regulatory subunit of cAMP-dependent protein kinases</fullName>
    </submittedName>
</protein>
<dbReference type="EMBL" id="FUIE01000065">
    <property type="protein sequence ID" value="SJM67053.1"/>
    <property type="molecule type" value="Genomic_DNA"/>
</dbReference>
<dbReference type="Pfam" id="PF13545">
    <property type="entry name" value="HTH_Crp_2"/>
    <property type="match status" value="1"/>
</dbReference>
<feature type="domain" description="HTH crp-type" evidence="1">
    <location>
        <begin position="157"/>
        <end position="231"/>
    </location>
</feature>
<sequence length="253" mass="27615">MKNQSYQDDVDIAAASLERMLFSFAVLSPGDIECIRSWFHGPAMVHPPGGAVSLHPERKDARVVARGWIARGAMLEDGRRQIVGLSLPGDVILAADVVDADMAVWALTDASTLDASLLWAAISEGVDVSPRLLEAWRHFRSAERLRLARHVIRLGRLSAYERTAHLLLELYERQSRLGAAEPGVLHLPLTQDMLADILGLSAVHMNRTLQQLRRAGLVDYRTGRAVLPDLQGLALAAGLSIADDLADAPPSRD</sequence>
<dbReference type="SMART" id="SM00419">
    <property type="entry name" value="HTH_CRP"/>
    <property type="match status" value="1"/>
</dbReference>
<dbReference type="AlphaFoldDB" id="A0A1R4GG30"/>
<gene>
    <name evidence="2" type="ORF">FM111_12480</name>
</gene>
<dbReference type="SUPFAM" id="SSF46785">
    <property type="entry name" value="Winged helix' DNA-binding domain"/>
    <property type="match status" value="1"/>
</dbReference>
<dbReference type="InterPro" id="IPR012318">
    <property type="entry name" value="HTH_CRP"/>
</dbReference>
<proteinExistence type="predicted"/>
<dbReference type="GO" id="GO:0003677">
    <property type="term" value="F:DNA binding"/>
    <property type="evidence" value="ECO:0007669"/>
    <property type="project" value="InterPro"/>
</dbReference>
<dbReference type="GO" id="GO:0016301">
    <property type="term" value="F:kinase activity"/>
    <property type="evidence" value="ECO:0007669"/>
    <property type="project" value="UniProtKB-KW"/>
</dbReference>
<dbReference type="Gene3D" id="2.60.120.10">
    <property type="entry name" value="Jelly Rolls"/>
    <property type="match status" value="1"/>
</dbReference>
<dbReference type="Proteomes" id="UP000195766">
    <property type="component" value="Unassembled WGS sequence"/>
</dbReference>
<accession>A0A1R4GG30</accession>